<gene>
    <name evidence="2" type="ORF">GECvBN7_gp011c</name>
</gene>
<protein>
    <submittedName>
        <fullName evidence="2">Uncharacterized protein</fullName>
    </submittedName>
</protein>
<organism evidence="2 3">
    <name type="scientific">Salmonella phage GEC_vB_N7</name>
    <dbReference type="NCBI Taxonomy" id="2777380"/>
    <lineage>
        <taxon>Viruses</taxon>
        <taxon>Duplodnaviria</taxon>
        <taxon>Heunggongvirae</taxon>
        <taxon>Uroviricota</taxon>
        <taxon>Caudoviricetes</taxon>
        <taxon>Demerecviridae</taxon>
        <taxon>Markadamsvirinae</taxon>
        <taxon>Epseptimavirus</taxon>
        <taxon>Epseptimavirus N7</taxon>
    </lineage>
</organism>
<name>A0A7S9SSY0_9CAUD</name>
<keyword evidence="1" id="KW-1133">Transmembrane helix</keyword>
<evidence type="ECO:0000313" key="3">
    <source>
        <dbReference type="Proteomes" id="UP000594620"/>
    </source>
</evidence>
<dbReference type="EMBL" id="MW006481">
    <property type="protein sequence ID" value="QPI15454.1"/>
    <property type="molecule type" value="Genomic_DNA"/>
</dbReference>
<keyword evidence="1" id="KW-0472">Membrane</keyword>
<sequence>MNDIDNCSLGARKKKRFFIPCLLPVFMIAARFLFLALCKRTQGFIILRGNAEKPLRTRFRPLKFDCGCYCYHSTLYIYTVG</sequence>
<keyword evidence="3" id="KW-1185">Reference proteome</keyword>
<accession>A0A7S9SSY0</accession>
<dbReference type="GeneID" id="99978675"/>
<reference evidence="2 3" key="1">
    <citation type="submission" date="2020-09" db="EMBL/GenBank/DDBJ databases">
        <authorList>
            <person name="Makalatia K."/>
            <person name="Wagemans J."/>
        </authorList>
    </citation>
    <scope>NUCLEOTIDE SEQUENCE [LARGE SCALE GENOMIC DNA]</scope>
</reference>
<evidence type="ECO:0000313" key="2">
    <source>
        <dbReference type="EMBL" id="QPI15454.1"/>
    </source>
</evidence>
<evidence type="ECO:0000256" key="1">
    <source>
        <dbReference type="SAM" id="Phobius"/>
    </source>
</evidence>
<dbReference type="RefSeq" id="YP_011816385.1">
    <property type="nucleotide sequence ID" value="NC_103215.1"/>
</dbReference>
<keyword evidence="1" id="KW-0812">Transmembrane</keyword>
<proteinExistence type="predicted"/>
<dbReference type="Proteomes" id="UP000594620">
    <property type="component" value="Segment"/>
</dbReference>
<feature type="transmembrane region" description="Helical" evidence="1">
    <location>
        <begin position="17"/>
        <end position="38"/>
    </location>
</feature>